<evidence type="ECO:0000259" key="8">
    <source>
        <dbReference type="Pfam" id="PF14881"/>
    </source>
</evidence>
<dbReference type="GO" id="GO:0007005">
    <property type="term" value="P:mitochondrion organization"/>
    <property type="evidence" value="ECO:0007669"/>
    <property type="project" value="InterPro"/>
</dbReference>
<dbReference type="PANTHER" id="PTHR13391">
    <property type="entry name" value="MITOCHONDRIAL DISTRIBUTION REGULATOR MISATO"/>
    <property type="match status" value="1"/>
</dbReference>
<comment type="similarity">
    <text evidence="3">Belongs to the misato family.</text>
</comment>
<evidence type="ECO:0000256" key="5">
    <source>
        <dbReference type="ARBA" id="ARBA00022030"/>
    </source>
</evidence>
<proteinExistence type="inferred from homology"/>
<evidence type="ECO:0000259" key="7">
    <source>
        <dbReference type="Pfam" id="PF10644"/>
    </source>
</evidence>
<name>S8AUF6_PENO1</name>
<dbReference type="InterPro" id="IPR049942">
    <property type="entry name" value="DML1/Misato"/>
</dbReference>
<protein>
    <recommendedName>
        <fullName evidence="4">Protein DML1</fullName>
    </recommendedName>
    <alternativeName>
        <fullName evidence="5">Protein dml1</fullName>
    </alternativeName>
</protein>
<dbReference type="Gene3D" id="3.40.50.1440">
    <property type="entry name" value="Tubulin/FtsZ, GTPase domain"/>
    <property type="match status" value="1"/>
</dbReference>
<feature type="domain" description="DML1/Misato tubulin" evidence="8">
    <location>
        <begin position="119"/>
        <end position="303"/>
    </location>
</feature>
<evidence type="ECO:0000313" key="9">
    <source>
        <dbReference type="EMBL" id="EPS25482.1"/>
    </source>
</evidence>
<feature type="domain" description="Misato Segment II tubulin-like" evidence="7">
    <location>
        <begin position="2"/>
        <end position="114"/>
    </location>
</feature>
<organism evidence="9 10">
    <name type="scientific">Penicillium oxalicum (strain 114-2 / CGMCC 5302)</name>
    <name type="common">Penicillium decumbens</name>
    <dbReference type="NCBI Taxonomy" id="933388"/>
    <lineage>
        <taxon>Eukaryota</taxon>
        <taxon>Fungi</taxon>
        <taxon>Dikarya</taxon>
        <taxon>Ascomycota</taxon>
        <taxon>Pezizomycotina</taxon>
        <taxon>Eurotiomycetes</taxon>
        <taxon>Eurotiomycetidae</taxon>
        <taxon>Eurotiales</taxon>
        <taxon>Aspergillaceae</taxon>
        <taxon>Penicillium</taxon>
    </lineage>
</organism>
<sequence>MHEIVTVQLGQRANYLATHFWNIQESYFTYDGDEESPVDHDVHFRPGVGADGSETYTPRTVIYDLKGGFGTLRKHNALYQLTEDTVPGQGLWDGKEIIQQQAPIPQSDYQRSLDLGTAAPRLTSETVRYWSDFNRVYYHPRSIVQLNDYELNSQVMPFEDWNVGEDLFHDLDKEHDLLDRDVRPFAEECDQLRALQIFATSDDAWGGFAARYIDRLRDEYGKKSIWMWAIEDGARTQRNHQFKKDTNKAKSISSISPQVNLYVPLLDVPQKLPSYLSVDRHSAWQRSALLSSAVESVSLPSRLRPYHDFEASLAGDDGRHNIYELQTSFNPPKTNDESSTKPQRTFDINFSYESPDKDTTTIFNQVQVYRGSEPRNSGEFSAQNDIGHTRKLRFYNSEPMLQSYRSPLRLPVLDSFPHELFSGIPSNVDGMSVVTALTASTRTGEQIKMLQATAARMLSVDEREAMVHGLGEIRENYETGWSSGSSDDEDD</sequence>
<evidence type="ECO:0000256" key="2">
    <source>
        <dbReference type="ARBA" id="ARBA00004173"/>
    </source>
</evidence>
<dbReference type="Pfam" id="PF10644">
    <property type="entry name" value="Misat_Tub_SegII"/>
    <property type="match status" value="1"/>
</dbReference>
<evidence type="ECO:0000256" key="4">
    <source>
        <dbReference type="ARBA" id="ARBA00014097"/>
    </source>
</evidence>
<keyword evidence="10" id="KW-1185">Reference proteome</keyword>
<dbReference type="InterPro" id="IPR019605">
    <property type="entry name" value="Misato_II_tubulin-like"/>
</dbReference>
<dbReference type="PhylomeDB" id="S8AUF6"/>
<dbReference type="AlphaFoldDB" id="S8AUF6"/>
<keyword evidence="6" id="KW-0496">Mitochondrion</keyword>
<dbReference type="InterPro" id="IPR029209">
    <property type="entry name" value="DML1/Misato_tubulin"/>
</dbReference>
<dbReference type="eggNOG" id="KOG2530">
    <property type="taxonomic scope" value="Eukaryota"/>
</dbReference>
<reference evidence="9 10" key="1">
    <citation type="journal article" date="2013" name="PLoS ONE">
        <title>Genomic and secretomic analyses reveal unique features of the lignocellulolytic enzyme system of Penicillium decumbens.</title>
        <authorList>
            <person name="Liu G."/>
            <person name="Zhang L."/>
            <person name="Wei X."/>
            <person name="Zou G."/>
            <person name="Qin Y."/>
            <person name="Ma L."/>
            <person name="Li J."/>
            <person name="Zheng H."/>
            <person name="Wang S."/>
            <person name="Wang C."/>
            <person name="Xun L."/>
            <person name="Zhao G.-P."/>
            <person name="Zhou Z."/>
            <person name="Qu Y."/>
        </authorList>
    </citation>
    <scope>NUCLEOTIDE SEQUENCE [LARGE SCALE GENOMIC DNA]</scope>
    <source>
        <strain evidence="10">114-2 / CGMCC 5302</strain>
    </source>
</reference>
<evidence type="ECO:0000256" key="6">
    <source>
        <dbReference type="ARBA" id="ARBA00023128"/>
    </source>
</evidence>
<gene>
    <name evidence="9" type="ORF">PDE_00415</name>
</gene>
<dbReference type="HOGENOM" id="CLU_022511_2_0_1"/>
<dbReference type="EMBL" id="KB644408">
    <property type="protein sequence ID" value="EPS25482.1"/>
    <property type="molecule type" value="Genomic_DNA"/>
</dbReference>
<evidence type="ECO:0000256" key="3">
    <source>
        <dbReference type="ARBA" id="ARBA00008507"/>
    </source>
</evidence>
<evidence type="ECO:0000313" key="10">
    <source>
        <dbReference type="Proteomes" id="UP000019376"/>
    </source>
</evidence>
<accession>S8AUF6</accession>
<comment type="subcellular location">
    <subcellularLocation>
        <location evidence="2">Mitochondrion</location>
    </subcellularLocation>
</comment>
<comment type="function">
    <text evidence="1">Involved in the partitioning of the mitochondrial organelle and mitochondrial DNA (mtDNA) inheritance.</text>
</comment>
<dbReference type="InterPro" id="IPR036525">
    <property type="entry name" value="Tubulin/FtsZ_GTPase_sf"/>
</dbReference>
<dbReference type="CDD" id="cd06060">
    <property type="entry name" value="misato"/>
    <property type="match status" value="1"/>
</dbReference>
<dbReference type="Proteomes" id="UP000019376">
    <property type="component" value="Unassembled WGS sequence"/>
</dbReference>
<dbReference type="Pfam" id="PF14881">
    <property type="entry name" value="Tubulin_3"/>
    <property type="match status" value="1"/>
</dbReference>
<dbReference type="STRING" id="933388.S8AUF6"/>
<dbReference type="OrthoDB" id="271881at2759"/>
<evidence type="ECO:0000256" key="1">
    <source>
        <dbReference type="ARBA" id="ARBA00003757"/>
    </source>
</evidence>
<dbReference type="SUPFAM" id="SSF52490">
    <property type="entry name" value="Tubulin nucleotide-binding domain-like"/>
    <property type="match status" value="1"/>
</dbReference>
<dbReference type="GO" id="GO:0005739">
    <property type="term" value="C:mitochondrion"/>
    <property type="evidence" value="ECO:0007669"/>
    <property type="project" value="UniProtKB-SubCell"/>
</dbReference>
<dbReference type="PANTHER" id="PTHR13391:SF0">
    <property type="entry name" value="PROTEIN MISATO HOMOLOG 1"/>
    <property type="match status" value="1"/>
</dbReference>